<dbReference type="PANTHER" id="PTHR40465">
    <property type="entry name" value="CHROMOSOME 1, WHOLE GENOME SHOTGUN SEQUENCE"/>
    <property type="match status" value="1"/>
</dbReference>
<feature type="transmembrane region" description="Helical" evidence="1">
    <location>
        <begin position="20"/>
        <end position="42"/>
    </location>
</feature>
<gene>
    <name evidence="3" type="ORF">AAE3_LOCUS7891</name>
</gene>
<keyword evidence="4" id="KW-1185">Reference proteome</keyword>
<accession>A0A8S0W0R5</accession>
<dbReference type="Pfam" id="PF20152">
    <property type="entry name" value="DUF6534"/>
    <property type="match status" value="1"/>
</dbReference>
<feature type="transmembrane region" description="Helical" evidence="1">
    <location>
        <begin position="54"/>
        <end position="75"/>
    </location>
</feature>
<name>A0A8S0W0R5_CYCAE</name>
<keyword evidence="1" id="KW-0812">Transmembrane</keyword>
<feature type="transmembrane region" description="Helical" evidence="1">
    <location>
        <begin position="210"/>
        <end position="231"/>
    </location>
</feature>
<organism evidence="3 4">
    <name type="scientific">Cyclocybe aegerita</name>
    <name type="common">Black poplar mushroom</name>
    <name type="synonym">Agrocybe aegerita</name>
    <dbReference type="NCBI Taxonomy" id="1973307"/>
    <lineage>
        <taxon>Eukaryota</taxon>
        <taxon>Fungi</taxon>
        <taxon>Dikarya</taxon>
        <taxon>Basidiomycota</taxon>
        <taxon>Agaricomycotina</taxon>
        <taxon>Agaricomycetes</taxon>
        <taxon>Agaricomycetidae</taxon>
        <taxon>Agaricales</taxon>
        <taxon>Agaricineae</taxon>
        <taxon>Bolbitiaceae</taxon>
        <taxon>Cyclocybe</taxon>
    </lineage>
</organism>
<evidence type="ECO:0000313" key="4">
    <source>
        <dbReference type="Proteomes" id="UP000467700"/>
    </source>
</evidence>
<feature type="transmembrane region" description="Helical" evidence="1">
    <location>
        <begin position="164"/>
        <end position="189"/>
    </location>
</feature>
<evidence type="ECO:0000256" key="1">
    <source>
        <dbReference type="SAM" id="Phobius"/>
    </source>
</evidence>
<proteinExistence type="predicted"/>
<dbReference type="Proteomes" id="UP000467700">
    <property type="component" value="Unassembled WGS sequence"/>
</dbReference>
<feature type="transmembrane region" description="Helical" evidence="1">
    <location>
        <begin position="95"/>
        <end position="115"/>
    </location>
</feature>
<feature type="domain" description="DUF6534" evidence="2">
    <location>
        <begin position="171"/>
        <end position="260"/>
    </location>
</feature>
<protein>
    <recommendedName>
        <fullName evidence="2">DUF6534 domain-containing protein</fullName>
    </recommendedName>
</protein>
<dbReference type="InterPro" id="IPR045339">
    <property type="entry name" value="DUF6534"/>
</dbReference>
<dbReference type="AlphaFoldDB" id="A0A8S0W0R5"/>
<keyword evidence="1" id="KW-0472">Membrane</keyword>
<evidence type="ECO:0000313" key="3">
    <source>
        <dbReference type="EMBL" id="CAA7265655.1"/>
    </source>
</evidence>
<dbReference type="EMBL" id="CACVBS010000050">
    <property type="protein sequence ID" value="CAA7265655.1"/>
    <property type="molecule type" value="Genomic_DNA"/>
</dbReference>
<evidence type="ECO:0000259" key="2">
    <source>
        <dbReference type="Pfam" id="PF20152"/>
    </source>
</evidence>
<feature type="transmembrane region" description="Helical" evidence="1">
    <location>
        <begin position="124"/>
        <end position="144"/>
    </location>
</feature>
<sequence length="347" mass="38580">MGAPSPLSLLGPAEFAHGWMFIGFLINAFLLGLMTAQVYIYYSTYKRDRPWIKTFVAVLYAADIFNTVVIFAYLYRSLITFFGDEPNLGKSDWLFAAEPASTGVIAMMVQLFFAWRAYLLTKSLINGCTIAALAITGGVSSIVTGVEVGRSATFVEFDAFRHTVILWLVASVVCDIGITLTLVIFFILSRQKHKTGFQRSDLMIDRIIRVVVQTGLLTMVVATVDLIVYLVDPSGTHLMINYPLAKLYSNSLMSSLNSRKGWKFGDTTNTESEQVITGGNLKHRNIQISTMKASAMPWISNLPTRDIDARTTHPEVFVHVESHELRDVKTTKDLTYMDAKASTLGSE</sequence>
<dbReference type="OrthoDB" id="3183258at2759"/>
<comment type="caution">
    <text evidence="3">The sequence shown here is derived from an EMBL/GenBank/DDBJ whole genome shotgun (WGS) entry which is preliminary data.</text>
</comment>
<reference evidence="3 4" key="1">
    <citation type="submission" date="2020-01" db="EMBL/GenBank/DDBJ databases">
        <authorList>
            <person name="Gupta K D."/>
        </authorList>
    </citation>
    <scope>NUCLEOTIDE SEQUENCE [LARGE SCALE GENOMIC DNA]</scope>
</reference>
<dbReference type="PANTHER" id="PTHR40465:SF1">
    <property type="entry name" value="DUF6534 DOMAIN-CONTAINING PROTEIN"/>
    <property type="match status" value="1"/>
</dbReference>
<keyword evidence="1" id="KW-1133">Transmembrane helix</keyword>